<evidence type="ECO:0000256" key="8">
    <source>
        <dbReference type="ARBA" id="ARBA00023065"/>
    </source>
</evidence>
<keyword evidence="7" id="KW-0915">Sodium</keyword>
<keyword evidence="14" id="KW-1185">Reference proteome</keyword>
<dbReference type="Gene3D" id="2.60.470.10">
    <property type="entry name" value="Acid-sensing ion channels like domains"/>
    <property type="match status" value="1"/>
</dbReference>
<evidence type="ECO:0000256" key="2">
    <source>
        <dbReference type="ARBA" id="ARBA00007193"/>
    </source>
</evidence>
<keyword evidence="11 12" id="KW-0407">Ion channel</keyword>
<keyword evidence="8 12" id="KW-0406">Ion transport</keyword>
<name>A0A553PFH6_TIGCA</name>
<reference evidence="13 14" key="1">
    <citation type="journal article" date="2018" name="Nat. Ecol. Evol.">
        <title>Genomic signatures of mitonuclear coevolution across populations of Tigriopus californicus.</title>
        <authorList>
            <person name="Barreto F.S."/>
            <person name="Watson E.T."/>
            <person name="Lima T.G."/>
            <person name="Willett C.S."/>
            <person name="Edmands S."/>
            <person name="Li W."/>
            <person name="Burton R.S."/>
        </authorList>
    </citation>
    <scope>NUCLEOTIDE SEQUENCE [LARGE SCALE GENOMIC DNA]</scope>
    <source>
        <strain evidence="13 14">San Diego</strain>
    </source>
</reference>
<keyword evidence="6" id="KW-1133">Transmembrane helix</keyword>
<evidence type="ECO:0000313" key="13">
    <source>
        <dbReference type="EMBL" id="TRY76426.1"/>
    </source>
</evidence>
<feature type="non-terminal residue" evidence="13">
    <location>
        <position position="429"/>
    </location>
</feature>
<dbReference type="PANTHER" id="PTHR11690:SF248">
    <property type="entry name" value="PICKPOCKET 17, ISOFORM A"/>
    <property type="match status" value="1"/>
</dbReference>
<organism evidence="13 14">
    <name type="scientific">Tigriopus californicus</name>
    <name type="common">Marine copepod</name>
    <dbReference type="NCBI Taxonomy" id="6832"/>
    <lineage>
        <taxon>Eukaryota</taxon>
        <taxon>Metazoa</taxon>
        <taxon>Ecdysozoa</taxon>
        <taxon>Arthropoda</taxon>
        <taxon>Crustacea</taxon>
        <taxon>Multicrustacea</taxon>
        <taxon>Hexanauplia</taxon>
        <taxon>Copepoda</taxon>
        <taxon>Harpacticoida</taxon>
        <taxon>Harpacticidae</taxon>
        <taxon>Tigriopus</taxon>
    </lineage>
</organism>
<evidence type="ECO:0000256" key="11">
    <source>
        <dbReference type="ARBA" id="ARBA00023303"/>
    </source>
</evidence>
<dbReference type="Pfam" id="PF00858">
    <property type="entry name" value="ASC"/>
    <property type="match status" value="1"/>
</dbReference>
<proteinExistence type="inferred from homology"/>
<keyword evidence="5 12" id="KW-0812">Transmembrane</keyword>
<dbReference type="GO" id="GO:0015280">
    <property type="term" value="F:ligand-gated sodium channel activity"/>
    <property type="evidence" value="ECO:0007669"/>
    <property type="project" value="TreeGrafter"/>
</dbReference>
<sequence>MVEEAPRQFLPAITVCTYNRIKCTFLQRELNNCFAKNCSNLSHFCKLGLSSGCSLTMALANVNNSQPVGFNKTCPDEAAKLEWSIKNSFNTSNIDDQELDDIFAAFDPEDRRKIGMNKELMVKICMATKQNCSQFFEIKTTNIVSRGNCFGFNQNGSIQVRPGPTEGITLEFYLARDEFIWHKLNNKEGLRVVLHQPREVPLIEELGVDVLPGTATSFSLHSKQIKRQPDPYPSKCVTSWNETLFTEEAFPIVKSRRYTQVGCTRFCLLEHLVFECDCIFDVYDDMNVRDLHREINVPPFDYCSMRNETQRKCIDEQYDRYNNEECRCQPSCNETIYEIQTSSLTWPSKIGWFYKSRELNVSSFLFDYKPINTSMLDDEALIAPIRKDIQENLLRLDFYFASGSRTIIQEDPVYPDFFSLLTNLGGALS</sequence>
<gene>
    <name evidence="13" type="ORF">TCAL_14043</name>
</gene>
<protein>
    <submittedName>
        <fullName evidence="13">Uncharacterized protein</fullName>
    </submittedName>
</protein>
<comment type="similarity">
    <text evidence="2 12">Belongs to the amiloride-sensitive sodium channel (TC 1.A.6) family.</text>
</comment>
<evidence type="ECO:0000256" key="7">
    <source>
        <dbReference type="ARBA" id="ARBA00023053"/>
    </source>
</evidence>
<evidence type="ECO:0000256" key="9">
    <source>
        <dbReference type="ARBA" id="ARBA00023136"/>
    </source>
</evidence>
<evidence type="ECO:0000256" key="6">
    <source>
        <dbReference type="ARBA" id="ARBA00022989"/>
    </source>
</evidence>
<dbReference type="EMBL" id="VCGU01000004">
    <property type="protein sequence ID" value="TRY76426.1"/>
    <property type="molecule type" value="Genomic_DNA"/>
</dbReference>
<accession>A0A553PFH6</accession>
<evidence type="ECO:0000313" key="14">
    <source>
        <dbReference type="Proteomes" id="UP000318571"/>
    </source>
</evidence>
<comment type="subcellular location">
    <subcellularLocation>
        <location evidence="1">Membrane</location>
        <topology evidence="1">Multi-pass membrane protein</topology>
    </subcellularLocation>
</comment>
<dbReference type="GO" id="GO:0005886">
    <property type="term" value="C:plasma membrane"/>
    <property type="evidence" value="ECO:0007669"/>
    <property type="project" value="TreeGrafter"/>
</dbReference>
<dbReference type="InterPro" id="IPR001873">
    <property type="entry name" value="ENaC"/>
</dbReference>
<dbReference type="STRING" id="6832.A0A553PFH6"/>
<keyword evidence="10 12" id="KW-0739">Sodium transport</keyword>
<dbReference type="PANTHER" id="PTHR11690">
    <property type="entry name" value="AMILORIDE-SENSITIVE SODIUM CHANNEL-RELATED"/>
    <property type="match status" value="1"/>
</dbReference>
<keyword evidence="9" id="KW-0472">Membrane</keyword>
<evidence type="ECO:0000256" key="1">
    <source>
        <dbReference type="ARBA" id="ARBA00004141"/>
    </source>
</evidence>
<dbReference type="AlphaFoldDB" id="A0A553PFH6"/>
<evidence type="ECO:0000256" key="10">
    <source>
        <dbReference type="ARBA" id="ARBA00023201"/>
    </source>
</evidence>
<dbReference type="Proteomes" id="UP000318571">
    <property type="component" value="Chromosome 5"/>
</dbReference>
<evidence type="ECO:0000256" key="5">
    <source>
        <dbReference type="ARBA" id="ARBA00022692"/>
    </source>
</evidence>
<evidence type="ECO:0000256" key="4">
    <source>
        <dbReference type="ARBA" id="ARBA00022461"/>
    </source>
</evidence>
<keyword evidence="3 12" id="KW-0813">Transport</keyword>
<evidence type="ECO:0000256" key="3">
    <source>
        <dbReference type="ARBA" id="ARBA00022448"/>
    </source>
</evidence>
<comment type="caution">
    <text evidence="13">The sequence shown here is derived from an EMBL/GenBank/DDBJ whole genome shotgun (WGS) entry which is preliminary data.</text>
</comment>
<evidence type="ECO:0000256" key="12">
    <source>
        <dbReference type="RuleBase" id="RU000679"/>
    </source>
</evidence>
<keyword evidence="4 12" id="KW-0894">Sodium channel</keyword>
<dbReference type="PRINTS" id="PR01078">
    <property type="entry name" value="AMINACHANNEL"/>
</dbReference>